<dbReference type="EMBL" id="JBHSGF010000002">
    <property type="protein sequence ID" value="MFC4554279.1"/>
    <property type="molecule type" value="Genomic_DNA"/>
</dbReference>
<feature type="region of interest" description="Disordered" evidence="1">
    <location>
        <begin position="266"/>
        <end position="299"/>
    </location>
</feature>
<sequence>MTPEPGWARRWQLTAPLAALSRPVRADWPEAAGPPAPETALAGRAIPVHLGGAAARQVDGTTCGSAVLVMLAAAGDPALAAWLETGALPAGPAGLPPELPAEPEGLDAAGRFAAAQHRVKEATARRALGPLPWPRALGTPPWTAARAARFPGVRYRVRPVDDGAAGVHGVLAAVLHATRRGLPVPLYTGGDARSGLGAAVPRHVVLAVPPPPEARHRDSAVLDVYEPSGGAVHRVPLAALVGRTRPHPALGGWTHVCVALLPVPTREPAPRCGPGPHRSDWGGRTGDRPGSGSGPCRTT</sequence>
<evidence type="ECO:0000256" key="1">
    <source>
        <dbReference type="SAM" id="MobiDB-lite"/>
    </source>
</evidence>
<evidence type="ECO:0000313" key="3">
    <source>
        <dbReference type="Proteomes" id="UP001595955"/>
    </source>
</evidence>
<evidence type="ECO:0000313" key="2">
    <source>
        <dbReference type="EMBL" id="MFC4554279.1"/>
    </source>
</evidence>
<keyword evidence="3" id="KW-1185">Reference proteome</keyword>
<proteinExistence type="predicted"/>
<gene>
    <name evidence="2" type="ORF">ACFO3F_03375</name>
</gene>
<comment type="caution">
    <text evidence="2">The sequence shown here is derived from an EMBL/GenBank/DDBJ whole genome shotgun (WGS) entry which is preliminary data.</text>
</comment>
<protein>
    <submittedName>
        <fullName evidence="2">Uncharacterized protein</fullName>
    </submittedName>
</protein>
<dbReference type="RefSeq" id="WP_122824806.1">
    <property type="nucleotide sequence ID" value="NZ_CP033325.1"/>
</dbReference>
<organism evidence="2 3">
    <name type="scientific">Georgenia faecalis</name>
    <dbReference type="NCBI Taxonomy" id="2483799"/>
    <lineage>
        <taxon>Bacteria</taxon>
        <taxon>Bacillati</taxon>
        <taxon>Actinomycetota</taxon>
        <taxon>Actinomycetes</taxon>
        <taxon>Micrococcales</taxon>
        <taxon>Bogoriellaceae</taxon>
        <taxon>Georgenia</taxon>
    </lineage>
</organism>
<reference evidence="3" key="1">
    <citation type="journal article" date="2019" name="Int. J. Syst. Evol. Microbiol.">
        <title>The Global Catalogue of Microorganisms (GCM) 10K type strain sequencing project: providing services to taxonomists for standard genome sequencing and annotation.</title>
        <authorList>
            <consortium name="The Broad Institute Genomics Platform"/>
            <consortium name="The Broad Institute Genome Sequencing Center for Infectious Disease"/>
            <person name="Wu L."/>
            <person name="Ma J."/>
        </authorList>
    </citation>
    <scope>NUCLEOTIDE SEQUENCE [LARGE SCALE GENOMIC DNA]</scope>
    <source>
        <strain evidence="3">JCM 3369</strain>
    </source>
</reference>
<feature type="compositionally biased region" description="Basic and acidic residues" evidence="1">
    <location>
        <begin position="277"/>
        <end position="287"/>
    </location>
</feature>
<dbReference type="Proteomes" id="UP001595955">
    <property type="component" value="Unassembled WGS sequence"/>
</dbReference>
<accession>A0ABV9D6F1</accession>
<name>A0ABV9D6F1_9MICO</name>